<keyword evidence="1" id="KW-0472">Membrane</keyword>
<dbReference type="Proteomes" id="UP000035086">
    <property type="component" value="Chromosome"/>
</dbReference>
<keyword evidence="1" id="KW-1133">Transmembrane helix</keyword>
<evidence type="ECO:0000313" key="3">
    <source>
        <dbReference type="Proteomes" id="UP000035086"/>
    </source>
</evidence>
<sequence>MFVVDGIYIAGVPKEWNKFQLGVVPLNFKYPGIAINGIVLTLIIEEKRRSDWRRESSYLTEMVLITKMDSIGLKFTFK</sequence>
<keyword evidence="3" id="KW-1185">Reference proteome</keyword>
<gene>
    <name evidence="2" type="ORF">RO07_22710</name>
</gene>
<feature type="transmembrane region" description="Helical" evidence="1">
    <location>
        <begin position="28"/>
        <end position="44"/>
    </location>
</feature>
<organism evidence="2 3">
    <name type="scientific">Pandoraea pulmonicola</name>
    <dbReference type="NCBI Taxonomy" id="93221"/>
    <lineage>
        <taxon>Bacteria</taxon>
        <taxon>Pseudomonadati</taxon>
        <taxon>Pseudomonadota</taxon>
        <taxon>Betaproteobacteria</taxon>
        <taxon>Burkholderiales</taxon>
        <taxon>Burkholderiaceae</taxon>
        <taxon>Pandoraea</taxon>
    </lineage>
</organism>
<evidence type="ECO:0000256" key="1">
    <source>
        <dbReference type="SAM" id="Phobius"/>
    </source>
</evidence>
<evidence type="ECO:0000313" key="2">
    <source>
        <dbReference type="EMBL" id="AJC22580.1"/>
    </source>
</evidence>
<reference evidence="2" key="1">
    <citation type="submission" date="2016-11" db="EMBL/GenBank/DDBJ databases">
        <title>Complete Genome Sequencing of Pandoraea pulmonicola DSM 16583.</title>
        <authorList>
            <person name="Chan K.-G."/>
        </authorList>
    </citation>
    <scope>NUCLEOTIDE SEQUENCE</scope>
    <source>
        <strain evidence="2">DSM 16583</strain>
    </source>
</reference>
<protein>
    <submittedName>
        <fullName evidence="2">Uncharacterized protein</fullName>
    </submittedName>
</protein>
<proteinExistence type="predicted"/>
<accession>A0ABM5S479</accession>
<dbReference type="EMBL" id="CP010310">
    <property type="protein sequence ID" value="AJC22580.1"/>
    <property type="molecule type" value="Genomic_DNA"/>
</dbReference>
<keyword evidence="1" id="KW-0812">Transmembrane</keyword>
<name>A0ABM5S479_PANPU</name>